<evidence type="ECO:0000313" key="6">
    <source>
        <dbReference type="EMBL" id="KAI2645620.1"/>
    </source>
</evidence>
<keyword evidence="4" id="KW-0812">Transmembrane</keyword>
<feature type="compositionally biased region" description="Basic and acidic residues" evidence="3">
    <location>
        <begin position="979"/>
        <end position="992"/>
    </location>
</feature>
<evidence type="ECO:0000313" key="7">
    <source>
        <dbReference type="Proteomes" id="UP000830375"/>
    </source>
</evidence>
<dbReference type="Pfam" id="PF13927">
    <property type="entry name" value="Ig_3"/>
    <property type="match status" value="6"/>
</dbReference>
<sequence length="1203" mass="135996">MDTSANFAYDCFTSYTEIKSVVKVTPDQLVFRGETVTLTCDIQGEGNKQWTYSWFKDGDTDEPFTTTTEAEFRLSPADMSNSGEYSCEANRINISAAVTLHVSVKPVVKVTPNQPVFRGETVTLTCDIQGEENDQWTYSWFKDGNTDEPFAKTTEAEFSPSLADMSNSGKYRCEAKRSDISAAVTLTVSDLPTSTLTVTPDSPVFTGETVNLKCVIKSDHSGWRYKWYKGSKVKNVMLKDSQYYIVNIDTLTIKGVIASDQGQYWCRGQIAGRPKTLHSSSAVNLSVMERPKPVVKVTPDQRVFRGETVTLTCDIQGGGNIQWTHSWFKDGYTHNPYITTTTAEFSFRADSVSDSGEYSCRGERSDSQRSDISAAVTLTVSDLPTSTLTVTPDSPVFTGETVNLKCVIKSDHNDWRYEWYKGSKDNNVMLKDPQHYIVNTDTLTIKGVIASDQGYYWCRGDIDGRPESLHFSSDLYIYVIDSPTSTLTVTPDSPVFTGETVNLKCEIESYSYWRSRNGLTHEWRYEWYKGNRDNSMLQTSVRYSVSRDTLTIRGATESDQDQYWCKGQRNTNERPKSSRLSSAVSLTVKDLPTSTLNVTPDSPVFTGETVNLTCVIESYSDWRQRNDLTNDLRSDWTPERWRYEWYKSTDSVMLQMSDRYTVNKDNLTIRGVKKSDAGQYTCKGQRDGRPKSSQSSSAFFLSVTDLPTSTLNVTPDSPVFTGETVNLTCVIESYSDWRQRNDLTNDLRSDWTPERWRYEWYKSTDSVMLQMSDRYTVNKDNLTIRGVKKSDADLPTSTLNVTPDSPVFTGETVNLTCVIESYSDWRQRNDLTNDLRSDWTPERWRYEWYKSTDSVMLQMSDRYTVNKDNLTIRGVKKSDAGQYTCKGQRDGRPKSSQSSSAFFLSVTDLPTSTLTVTPDSPVFTGETVNLTCVIESNHSNWRYEWYKGTNNSVMLQTSERYTVSRDTLTIRGATESDQDQYRCRGQRDERPKSSQKSKQINLSVNAASTSLLVTGVVVGLSVSLLIFISLVLLWRYKKNKASDQQRNVNQTSDPNQSAESQPENSPLQSDDVIGETNNVTYSEVGKKGKKCKSKDINIAEPSDLTYAQINTQDKKNTKGKGKSSESGDTFYSELKHNTDRDADAGVDATYAQPIRKKNKTHADAGVDDATYAQPIRKKNKTRKNSVTVDRECSEDNRRLKEIQ</sequence>
<gene>
    <name evidence="6" type="ORF">H4Q32_028415</name>
</gene>
<feature type="domain" description="Ig-like" evidence="5">
    <location>
        <begin position="19"/>
        <end position="99"/>
    </location>
</feature>
<organism evidence="6 7">
    <name type="scientific">Labeo rohita</name>
    <name type="common">Indian major carp</name>
    <name type="synonym">Cyprinus rohita</name>
    <dbReference type="NCBI Taxonomy" id="84645"/>
    <lineage>
        <taxon>Eukaryota</taxon>
        <taxon>Metazoa</taxon>
        <taxon>Chordata</taxon>
        <taxon>Craniata</taxon>
        <taxon>Vertebrata</taxon>
        <taxon>Euteleostomi</taxon>
        <taxon>Actinopterygii</taxon>
        <taxon>Neopterygii</taxon>
        <taxon>Teleostei</taxon>
        <taxon>Ostariophysi</taxon>
        <taxon>Cypriniformes</taxon>
        <taxon>Cyprinidae</taxon>
        <taxon>Labeoninae</taxon>
        <taxon>Labeonini</taxon>
        <taxon>Labeo</taxon>
    </lineage>
</organism>
<feature type="domain" description="Ig-like" evidence="5">
    <location>
        <begin position="795"/>
        <end position="905"/>
    </location>
</feature>
<dbReference type="PANTHER" id="PTHR11481:SF64">
    <property type="entry name" value="FC RECEPTOR-LIKE PROTEIN 4"/>
    <property type="match status" value="1"/>
</dbReference>
<dbReference type="PROSITE" id="PS50835">
    <property type="entry name" value="IG_LIKE"/>
    <property type="match status" value="10"/>
</dbReference>
<evidence type="ECO:0000256" key="4">
    <source>
        <dbReference type="SAM" id="Phobius"/>
    </source>
</evidence>
<keyword evidence="4" id="KW-0472">Membrane</keyword>
<dbReference type="InterPro" id="IPR003599">
    <property type="entry name" value="Ig_sub"/>
</dbReference>
<feature type="compositionally biased region" description="Polar residues" evidence="3">
    <location>
        <begin position="1042"/>
        <end position="1068"/>
    </location>
</feature>
<dbReference type="PANTHER" id="PTHR11481">
    <property type="entry name" value="IMMUNOGLOBULIN FC RECEPTOR"/>
    <property type="match status" value="1"/>
</dbReference>
<feature type="compositionally biased region" description="Basic and acidic residues" evidence="3">
    <location>
        <begin position="1188"/>
        <end position="1203"/>
    </location>
</feature>
<keyword evidence="4" id="KW-1133">Transmembrane helix</keyword>
<keyword evidence="1" id="KW-0732">Signal</keyword>
<evidence type="ECO:0000256" key="2">
    <source>
        <dbReference type="ARBA" id="ARBA00023157"/>
    </source>
</evidence>
<feature type="domain" description="Ig-like" evidence="5">
    <location>
        <begin position="192"/>
        <end position="286"/>
    </location>
</feature>
<feature type="transmembrane region" description="Helical" evidence="4">
    <location>
        <begin position="1011"/>
        <end position="1034"/>
    </location>
</feature>
<feature type="domain" description="Ig-like" evidence="5">
    <location>
        <begin position="106"/>
        <end position="189"/>
    </location>
</feature>
<comment type="caution">
    <text evidence="6">The sequence shown here is derived from an EMBL/GenBank/DDBJ whole genome shotgun (WGS) entry which is preliminary data.</text>
</comment>
<dbReference type="EMBL" id="JACTAM010002178">
    <property type="protein sequence ID" value="KAI2645620.1"/>
    <property type="molecule type" value="Genomic_DNA"/>
</dbReference>
<keyword evidence="7" id="KW-1185">Reference proteome</keyword>
<dbReference type="InterPro" id="IPR007110">
    <property type="entry name" value="Ig-like_dom"/>
</dbReference>
<dbReference type="SMART" id="SM00409">
    <property type="entry name" value="IG"/>
    <property type="match status" value="10"/>
</dbReference>
<dbReference type="Gene3D" id="2.60.40.10">
    <property type="entry name" value="Immunoglobulins"/>
    <property type="match status" value="10"/>
</dbReference>
<keyword evidence="2" id="KW-1015">Disulfide bond</keyword>
<protein>
    <submittedName>
        <fullName evidence="6">Obscurin</fullName>
    </submittedName>
</protein>
<feature type="domain" description="Ig-like" evidence="5">
    <location>
        <begin position="384"/>
        <end position="459"/>
    </location>
</feature>
<accession>A0ABQ8L4K2</accession>
<feature type="region of interest" description="Disordered" evidence="3">
    <location>
        <begin position="1107"/>
        <end position="1203"/>
    </location>
</feature>
<dbReference type="SUPFAM" id="SSF48726">
    <property type="entry name" value="Immunoglobulin"/>
    <property type="match status" value="10"/>
</dbReference>
<evidence type="ECO:0000259" key="5">
    <source>
        <dbReference type="PROSITE" id="PS50835"/>
    </source>
</evidence>
<name>A0ABQ8L4K2_LABRO</name>
<dbReference type="SMART" id="SM00408">
    <property type="entry name" value="IGc2"/>
    <property type="match status" value="9"/>
</dbReference>
<feature type="region of interest" description="Disordered" evidence="3">
    <location>
        <begin position="1042"/>
        <end position="1076"/>
    </location>
</feature>
<feature type="domain" description="Ig-like" evidence="5">
    <location>
        <begin position="707"/>
        <end position="792"/>
    </location>
</feature>
<proteinExistence type="predicted"/>
<dbReference type="CDD" id="cd00096">
    <property type="entry name" value="Ig"/>
    <property type="match status" value="2"/>
</dbReference>
<feature type="region of interest" description="Disordered" evidence="3">
    <location>
        <begin position="974"/>
        <end position="998"/>
    </location>
</feature>
<dbReference type="InterPro" id="IPR050488">
    <property type="entry name" value="Ig_Fc_receptor"/>
</dbReference>
<feature type="domain" description="Ig-like" evidence="5">
    <location>
        <begin position="483"/>
        <end position="581"/>
    </location>
</feature>
<feature type="domain" description="Ig-like" evidence="5">
    <location>
        <begin position="592"/>
        <end position="702"/>
    </location>
</feature>
<evidence type="ECO:0000256" key="1">
    <source>
        <dbReference type="ARBA" id="ARBA00022729"/>
    </source>
</evidence>
<evidence type="ECO:0000256" key="3">
    <source>
        <dbReference type="SAM" id="MobiDB-lite"/>
    </source>
</evidence>
<dbReference type="InterPro" id="IPR003598">
    <property type="entry name" value="Ig_sub2"/>
</dbReference>
<dbReference type="Proteomes" id="UP000830375">
    <property type="component" value="Unassembled WGS sequence"/>
</dbReference>
<reference evidence="6 7" key="1">
    <citation type="submission" date="2022-01" db="EMBL/GenBank/DDBJ databases">
        <title>A high-quality chromosome-level genome assembly of rohu carp, Labeo rohita.</title>
        <authorList>
            <person name="Arick M.A. II"/>
            <person name="Hsu C.-Y."/>
            <person name="Magbanua Z."/>
            <person name="Pechanova O."/>
            <person name="Grover C."/>
            <person name="Miller E."/>
            <person name="Thrash A."/>
            <person name="Ezzel L."/>
            <person name="Alam S."/>
            <person name="Benzie J."/>
            <person name="Hamilton M."/>
            <person name="Karsi A."/>
            <person name="Lawrence M.L."/>
            <person name="Peterson D.G."/>
        </authorList>
    </citation>
    <scope>NUCLEOTIDE SEQUENCE [LARGE SCALE GENOMIC DNA]</scope>
    <source>
        <strain evidence="7">BAU-BD-2019</strain>
        <tissue evidence="6">Blood</tissue>
    </source>
</reference>
<dbReference type="InterPro" id="IPR013783">
    <property type="entry name" value="Ig-like_fold"/>
</dbReference>
<feature type="domain" description="Ig-like" evidence="5">
    <location>
        <begin position="910"/>
        <end position="1003"/>
    </location>
</feature>
<feature type="domain" description="Ig-like" evidence="5">
    <location>
        <begin position="293"/>
        <end position="377"/>
    </location>
</feature>
<dbReference type="InterPro" id="IPR036179">
    <property type="entry name" value="Ig-like_dom_sf"/>
</dbReference>
<feature type="compositionally biased region" description="Basic and acidic residues" evidence="3">
    <location>
        <begin position="1133"/>
        <end position="1143"/>
    </location>
</feature>